<dbReference type="SUPFAM" id="SSF48097">
    <property type="entry name" value="Regulator of G-protein signaling, RGS"/>
    <property type="match status" value="1"/>
</dbReference>
<evidence type="ECO:0000256" key="1">
    <source>
        <dbReference type="SAM" id="MobiDB-lite"/>
    </source>
</evidence>
<gene>
    <name evidence="2" type="ORF">CLIB1423_07S00760</name>
</gene>
<name>A0A9P0VXH1_9ASCO</name>
<dbReference type="AlphaFoldDB" id="A0A9P0VXH1"/>
<feature type="compositionally biased region" description="Polar residues" evidence="1">
    <location>
        <begin position="165"/>
        <end position="187"/>
    </location>
</feature>
<keyword evidence="3" id="KW-1185">Reference proteome</keyword>
<reference evidence="2" key="1">
    <citation type="submission" date="2022-03" db="EMBL/GenBank/DDBJ databases">
        <authorList>
            <person name="Legras J.-L."/>
            <person name="Devillers H."/>
            <person name="Grondin C."/>
        </authorList>
    </citation>
    <scope>NUCLEOTIDE SEQUENCE</scope>
    <source>
        <strain evidence="2">CLIB 1423</strain>
    </source>
</reference>
<dbReference type="OrthoDB" id="10266999at2759"/>
<feature type="region of interest" description="Disordered" evidence="1">
    <location>
        <begin position="105"/>
        <end position="133"/>
    </location>
</feature>
<feature type="compositionally biased region" description="Polar residues" evidence="1">
    <location>
        <begin position="109"/>
        <end position="126"/>
    </location>
</feature>
<dbReference type="InterPro" id="IPR044926">
    <property type="entry name" value="RGS_subdomain_2"/>
</dbReference>
<feature type="compositionally biased region" description="Low complexity" evidence="1">
    <location>
        <begin position="204"/>
        <end position="227"/>
    </location>
</feature>
<dbReference type="Proteomes" id="UP000837801">
    <property type="component" value="Unassembled WGS sequence"/>
</dbReference>
<dbReference type="Gene3D" id="1.10.167.10">
    <property type="entry name" value="Regulator of G-protein Signalling 4, domain 2"/>
    <property type="match status" value="1"/>
</dbReference>
<accession>A0A9P0VXH1</accession>
<dbReference type="InterPro" id="IPR036305">
    <property type="entry name" value="RGS_sf"/>
</dbReference>
<organism evidence="2 3">
    <name type="scientific">[Candida] railenensis</name>
    <dbReference type="NCBI Taxonomy" id="45579"/>
    <lineage>
        <taxon>Eukaryota</taxon>
        <taxon>Fungi</taxon>
        <taxon>Dikarya</taxon>
        <taxon>Ascomycota</taxon>
        <taxon>Saccharomycotina</taxon>
        <taxon>Pichiomycetes</taxon>
        <taxon>Debaryomycetaceae</taxon>
        <taxon>Kurtzmaniella</taxon>
    </lineage>
</organism>
<evidence type="ECO:0008006" key="4">
    <source>
        <dbReference type="Google" id="ProtNLM"/>
    </source>
</evidence>
<feature type="region of interest" description="Disordered" evidence="1">
    <location>
        <begin position="164"/>
        <end position="230"/>
    </location>
</feature>
<evidence type="ECO:0000313" key="2">
    <source>
        <dbReference type="EMBL" id="CAH2352493.1"/>
    </source>
</evidence>
<evidence type="ECO:0000313" key="3">
    <source>
        <dbReference type="Proteomes" id="UP000837801"/>
    </source>
</evidence>
<sequence>MSNPQDISLWSTIYHDFLLDSSLKEVNLPCSIKTELLKYEPSLNVIPPPKLTLQSTKVVKELLVDSYSGFLKHNQDTARRISESTISPTLNLKYIELPKSPESFILPDSNENSTYNSSIEKNNENSPVLLKPMPRPSFSHFQLDRPLVLTPTNEDDELLDEESRTFYTSPGSSPSPKLQLSDSSNRRASAPEQLKMIQSRDKFNQSQVSTSRQNSTSSSSRGSSIGSLVETLKNGEHVNWRKAVKKFKLRRFSNENLTEEAKEFNKEQIEK</sequence>
<dbReference type="EMBL" id="CAKXYY010000007">
    <property type="protein sequence ID" value="CAH2352493.1"/>
    <property type="molecule type" value="Genomic_DNA"/>
</dbReference>
<proteinExistence type="predicted"/>
<protein>
    <recommendedName>
        <fullName evidence="4">RGS domain-containing protein</fullName>
    </recommendedName>
</protein>
<comment type="caution">
    <text evidence="2">The sequence shown here is derived from an EMBL/GenBank/DDBJ whole genome shotgun (WGS) entry which is preliminary data.</text>
</comment>